<accession>A0A9P1CNY9</accession>
<feature type="region of interest" description="Disordered" evidence="1">
    <location>
        <begin position="36"/>
        <end position="148"/>
    </location>
</feature>
<dbReference type="EMBL" id="CAMXCT010001938">
    <property type="protein sequence ID" value="CAI3994328.1"/>
    <property type="molecule type" value="Genomic_DNA"/>
</dbReference>
<dbReference type="EMBL" id="CAMXCT020001938">
    <property type="protein sequence ID" value="CAL1147703.1"/>
    <property type="molecule type" value="Genomic_DNA"/>
</dbReference>
<evidence type="ECO:0000313" key="4">
    <source>
        <dbReference type="Proteomes" id="UP001152797"/>
    </source>
</evidence>
<proteinExistence type="predicted"/>
<dbReference type="EMBL" id="CAMXCT030001938">
    <property type="protein sequence ID" value="CAL4781640.1"/>
    <property type="molecule type" value="Genomic_DNA"/>
</dbReference>
<name>A0A9P1CNY9_9DINO</name>
<keyword evidence="4" id="KW-1185">Reference proteome</keyword>
<evidence type="ECO:0000313" key="3">
    <source>
        <dbReference type="EMBL" id="CAL1147703.1"/>
    </source>
</evidence>
<reference evidence="2" key="1">
    <citation type="submission" date="2022-10" db="EMBL/GenBank/DDBJ databases">
        <authorList>
            <person name="Chen Y."/>
            <person name="Dougan E. K."/>
            <person name="Chan C."/>
            <person name="Rhodes N."/>
            <person name="Thang M."/>
        </authorList>
    </citation>
    <scope>NUCLEOTIDE SEQUENCE</scope>
</reference>
<dbReference type="AlphaFoldDB" id="A0A9P1CNY9"/>
<gene>
    <name evidence="2" type="ORF">C1SCF055_LOCUS20980</name>
</gene>
<feature type="region of interest" description="Disordered" evidence="1">
    <location>
        <begin position="1"/>
        <end position="20"/>
    </location>
</feature>
<reference evidence="3" key="2">
    <citation type="submission" date="2024-04" db="EMBL/GenBank/DDBJ databases">
        <authorList>
            <person name="Chen Y."/>
            <person name="Shah S."/>
            <person name="Dougan E. K."/>
            <person name="Thang M."/>
            <person name="Chan C."/>
        </authorList>
    </citation>
    <scope>NUCLEOTIDE SEQUENCE [LARGE SCALE GENOMIC DNA]</scope>
</reference>
<sequence>MLGKHTGAPQSSEMNLDDLIKAQEEKLRQLRAELDDCDHADSPKPEVPLVEGAPVIAHSTGHYPAGVNPSDNPKRSLKRALSVVSSPAKSQKLDTWYDDAQDPNWTPPIEPADTVCETPAPSEADAELPARTGGDMPPPPPPSGPEVKDALYWKLRRCCVVNGKKASADAVKLFKSRDGRTKLREMMLKNNQDFSAVELELKKFKSVTIGQRKAGQ</sequence>
<comment type="caution">
    <text evidence="2">The sequence shown here is derived from an EMBL/GenBank/DDBJ whole genome shotgun (WGS) entry which is preliminary data.</text>
</comment>
<organism evidence="2">
    <name type="scientific">Cladocopium goreaui</name>
    <dbReference type="NCBI Taxonomy" id="2562237"/>
    <lineage>
        <taxon>Eukaryota</taxon>
        <taxon>Sar</taxon>
        <taxon>Alveolata</taxon>
        <taxon>Dinophyceae</taxon>
        <taxon>Suessiales</taxon>
        <taxon>Symbiodiniaceae</taxon>
        <taxon>Cladocopium</taxon>
    </lineage>
</organism>
<evidence type="ECO:0000256" key="1">
    <source>
        <dbReference type="SAM" id="MobiDB-lite"/>
    </source>
</evidence>
<evidence type="ECO:0000313" key="2">
    <source>
        <dbReference type="EMBL" id="CAI3994328.1"/>
    </source>
</evidence>
<protein>
    <submittedName>
        <fullName evidence="2">Uncharacterized protein</fullName>
    </submittedName>
</protein>
<dbReference type="Proteomes" id="UP001152797">
    <property type="component" value="Unassembled WGS sequence"/>
</dbReference>